<dbReference type="GO" id="GO:0003700">
    <property type="term" value="F:DNA-binding transcription factor activity"/>
    <property type="evidence" value="ECO:0007669"/>
    <property type="project" value="InterPro"/>
</dbReference>
<keyword evidence="5" id="KW-0472">Membrane</keyword>
<dbReference type="Pfam" id="PF03466">
    <property type="entry name" value="LysR_substrate"/>
    <property type="match status" value="1"/>
</dbReference>
<sequence length="292" mass="32381">MNFKQIETFRAVMLTRSMTVAAVQLHTSQPNVSRVISQLERETGLTLFQRTGSRLIPTIEGEALFKEVTRAFVGLDTLRESARSIRQLGAGALRIGVVPAIAMTVMALAISKFRRYYAEVPISVYTSDSRTVANWTATRFCDFGLVAYLVDVPGIRSARWRNEKGVCIVPVGHRLARRRRIVAKDLNGEDFISLTQGDGTRIAIDAAFDPGARRLTIETPYAATICSMVGMGLGVSVVNPLVVRSLRPPGIVTMPFEPAIPFPSYILHNEQHVESPQSQVFFECLQEAVRER</sequence>
<evidence type="ECO:0000256" key="3">
    <source>
        <dbReference type="ARBA" id="ARBA00023125"/>
    </source>
</evidence>
<protein>
    <submittedName>
        <fullName evidence="7">LysR family transcriptional regulator</fullName>
    </submittedName>
</protein>
<keyword evidence="3" id="KW-0238">DNA-binding</keyword>
<dbReference type="PANTHER" id="PTHR30427:SF1">
    <property type="entry name" value="TRANSCRIPTIONAL ACTIVATOR PROTEIN LYSR"/>
    <property type="match status" value="1"/>
</dbReference>
<dbReference type="SUPFAM" id="SSF53850">
    <property type="entry name" value="Periplasmic binding protein-like II"/>
    <property type="match status" value="1"/>
</dbReference>
<keyword evidence="5" id="KW-1133">Transmembrane helix</keyword>
<keyword evidence="5" id="KW-0812">Transmembrane</keyword>
<feature type="transmembrane region" description="Helical" evidence="5">
    <location>
        <begin position="88"/>
        <end position="110"/>
    </location>
</feature>
<evidence type="ECO:0000259" key="6">
    <source>
        <dbReference type="PROSITE" id="PS50931"/>
    </source>
</evidence>
<dbReference type="InterPro" id="IPR036390">
    <property type="entry name" value="WH_DNA-bd_sf"/>
</dbReference>
<dbReference type="InterPro" id="IPR000847">
    <property type="entry name" value="LysR_HTH_N"/>
</dbReference>
<dbReference type="Pfam" id="PF00126">
    <property type="entry name" value="HTH_1"/>
    <property type="match status" value="1"/>
</dbReference>
<dbReference type="PANTHER" id="PTHR30427">
    <property type="entry name" value="TRANSCRIPTIONAL ACTIVATOR PROTEIN LYSR"/>
    <property type="match status" value="1"/>
</dbReference>
<dbReference type="Gene3D" id="1.10.10.10">
    <property type="entry name" value="Winged helix-like DNA-binding domain superfamily/Winged helix DNA-binding domain"/>
    <property type="match status" value="1"/>
</dbReference>
<dbReference type="InterPro" id="IPR036388">
    <property type="entry name" value="WH-like_DNA-bd_sf"/>
</dbReference>
<dbReference type="PRINTS" id="PR00039">
    <property type="entry name" value="HTHLYSR"/>
</dbReference>
<dbReference type="KEGG" id="bfz:BAU07_19715"/>
<organism evidence="7 8">
    <name type="scientific">Bordetella flabilis</name>
    <dbReference type="NCBI Taxonomy" id="463014"/>
    <lineage>
        <taxon>Bacteria</taxon>
        <taxon>Pseudomonadati</taxon>
        <taxon>Pseudomonadota</taxon>
        <taxon>Betaproteobacteria</taxon>
        <taxon>Burkholderiales</taxon>
        <taxon>Alcaligenaceae</taxon>
        <taxon>Bordetella</taxon>
    </lineage>
</organism>
<dbReference type="GO" id="GO:0009089">
    <property type="term" value="P:lysine biosynthetic process via diaminopimelate"/>
    <property type="evidence" value="ECO:0007669"/>
    <property type="project" value="TreeGrafter"/>
</dbReference>
<evidence type="ECO:0000256" key="4">
    <source>
        <dbReference type="ARBA" id="ARBA00023163"/>
    </source>
</evidence>
<comment type="similarity">
    <text evidence="1">Belongs to the LysR transcriptional regulatory family.</text>
</comment>
<dbReference type="Gene3D" id="3.40.190.290">
    <property type="match status" value="1"/>
</dbReference>
<evidence type="ECO:0000313" key="7">
    <source>
        <dbReference type="EMBL" id="ANN79046.1"/>
    </source>
</evidence>
<keyword evidence="8" id="KW-1185">Reference proteome</keyword>
<dbReference type="GO" id="GO:0010628">
    <property type="term" value="P:positive regulation of gene expression"/>
    <property type="evidence" value="ECO:0007669"/>
    <property type="project" value="TreeGrafter"/>
</dbReference>
<proteinExistence type="inferred from homology"/>
<dbReference type="SUPFAM" id="SSF46785">
    <property type="entry name" value="Winged helix' DNA-binding domain"/>
    <property type="match status" value="1"/>
</dbReference>
<dbReference type="EMBL" id="CP016172">
    <property type="protein sequence ID" value="ANN79046.1"/>
    <property type="molecule type" value="Genomic_DNA"/>
</dbReference>
<dbReference type="AlphaFoldDB" id="A0A193GHY0"/>
<keyword evidence="2" id="KW-0805">Transcription regulation</keyword>
<dbReference type="OrthoDB" id="8849678at2"/>
<gene>
    <name evidence="7" type="ORF">BAU07_19715</name>
</gene>
<dbReference type="STRING" id="463014.BAU07_19715"/>
<evidence type="ECO:0000256" key="5">
    <source>
        <dbReference type="SAM" id="Phobius"/>
    </source>
</evidence>
<feature type="domain" description="HTH lysR-type" evidence="6">
    <location>
        <begin position="1"/>
        <end position="58"/>
    </location>
</feature>
<dbReference type="Proteomes" id="UP000091926">
    <property type="component" value="Chromosome"/>
</dbReference>
<dbReference type="PROSITE" id="PS50931">
    <property type="entry name" value="HTH_LYSR"/>
    <property type="match status" value="1"/>
</dbReference>
<dbReference type="GO" id="GO:0043565">
    <property type="term" value="F:sequence-specific DNA binding"/>
    <property type="evidence" value="ECO:0007669"/>
    <property type="project" value="TreeGrafter"/>
</dbReference>
<name>A0A193GHY0_9BORD</name>
<dbReference type="InterPro" id="IPR005119">
    <property type="entry name" value="LysR_subst-bd"/>
</dbReference>
<dbReference type="RefSeq" id="WP_066661330.1">
    <property type="nucleotide sequence ID" value="NZ_CBCSCL010000013.1"/>
</dbReference>
<keyword evidence="4" id="KW-0804">Transcription</keyword>
<evidence type="ECO:0000256" key="2">
    <source>
        <dbReference type="ARBA" id="ARBA00023015"/>
    </source>
</evidence>
<evidence type="ECO:0000313" key="8">
    <source>
        <dbReference type="Proteomes" id="UP000091926"/>
    </source>
</evidence>
<accession>A0A193GHY0</accession>
<evidence type="ECO:0000256" key="1">
    <source>
        <dbReference type="ARBA" id="ARBA00009437"/>
    </source>
</evidence>
<reference evidence="7 8" key="1">
    <citation type="submission" date="2016-06" db="EMBL/GenBank/DDBJ databases">
        <title>Complete genome sequences of Bordetella bronchialis and Bordetella flabilis.</title>
        <authorList>
            <person name="LiPuma J.J."/>
            <person name="Spilker T."/>
        </authorList>
    </citation>
    <scope>NUCLEOTIDE SEQUENCE [LARGE SCALE GENOMIC DNA]</scope>
    <source>
        <strain evidence="7 8">AU10664</strain>
    </source>
</reference>